<name>A0ABT2B6N5_9ACTN</name>
<sequence length="526" mass="53973">MTTSFDPHAIPDWPNPVVRLTGGNTVEVDGFTMVLPHELDDADARRWAVRTVAQKYARLGRAIRVTAIEADGTTIPLIVHKDGTVEPAPAEAAEKSRFRPRPRTRPIADAAGKPRGTGSEGTVQGKSQAKGLIAAGVFLGVIALAAVLVVSAGGHGDPTQAPNSSAGPVTTAASTPPAANLPVPAPDGWTTHAAWAVAVSTQVTPAVADDGTTAVITDQGDLAVLNPSTGVTEWTADVPDDASGSLVITLIDGKRVVALTTGQTLHYWQLTGSTHQHTAVALPDSGVVSFLGSSPLISLPDATAAVVAKGRVRTLDLPVRGTALAADGQSVLAADPSGRWWWLRAGHVTGKGRKMTAPVRNGKLASVLGIDGTRLAGVWKSGDKTYLTVYASGSGKRLATAQTGGDLSDLTVRSTGGLIAVGPLVLDTKTGKTKLAAGTTPHSAADGRIYAQDQLQQWHALDASNDTTLGGEDVAIPLGIAAKRALVVADKLGEKLLYALVPGDSQTPGSDSSSEVVAPEPPAQDQ</sequence>
<keyword evidence="2" id="KW-0472">Membrane</keyword>
<feature type="compositionally biased region" description="Polar residues" evidence="1">
    <location>
        <begin position="504"/>
        <end position="515"/>
    </location>
</feature>
<feature type="compositionally biased region" description="Low complexity" evidence="1">
    <location>
        <begin position="164"/>
        <end position="176"/>
    </location>
</feature>
<proteinExistence type="predicted"/>
<dbReference type="EMBL" id="JANUGP010000019">
    <property type="protein sequence ID" value="MCS0604182.1"/>
    <property type="molecule type" value="Genomic_DNA"/>
</dbReference>
<evidence type="ECO:0000256" key="2">
    <source>
        <dbReference type="SAM" id="Phobius"/>
    </source>
</evidence>
<dbReference type="Proteomes" id="UP001205612">
    <property type="component" value="Unassembled WGS sequence"/>
</dbReference>
<dbReference type="InterPro" id="IPR011047">
    <property type="entry name" value="Quinoprotein_ADH-like_sf"/>
</dbReference>
<keyword evidence="2" id="KW-0812">Transmembrane</keyword>
<feature type="transmembrane region" description="Helical" evidence="2">
    <location>
        <begin position="132"/>
        <end position="154"/>
    </location>
</feature>
<organism evidence="3 4">
    <name type="scientific">Streptomyces pyxinicus</name>
    <dbReference type="NCBI Taxonomy" id="2970331"/>
    <lineage>
        <taxon>Bacteria</taxon>
        <taxon>Bacillati</taxon>
        <taxon>Actinomycetota</taxon>
        <taxon>Actinomycetes</taxon>
        <taxon>Kitasatosporales</taxon>
        <taxon>Streptomycetaceae</taxon>
        <taxon>Streptomyces</taxon>
    </lineage>
</organism>
<dbReference type="RefSeq" id="WP_258780805.1">
    <property type="nucleotide sequence ID" value="NZ_JANUGP010000019.1"/>
</dbReference>
<feature type="region of interest" description="Disordered" evidence="1">
    <location>
        <begin position="86"/>
        <end position="124"/>
    </location>
</feature>
<comment type="caution">
    <text evidence="3">The sequence shown here is derived from an EMBL/GenBank/DDBJ whole genome shotgun (WGS) entry which is preliminary data.</text>
</comment>
<dbReference type="SUPFAM" id="SSF50998">
    <property type="entry name" value="Quinoprotein alcohol dehydrogenase-like"/>
    <property type="match status" value="1"/>
</dbReference>
<gene>
    <name evidence="3" type="ORF">NX794_23635</name>
</gene>
<evidence type="ECO:0000313" key="3">
    <source>
        <dbReference type="EMBL" id="MCS0604182.1"/>
    </source>
</evidence>
<protein>
    <submittedName>
        <fullName evidence="3">Uncharacterized protein</fullName>
    </submittedName>
</protein>
<dbReference type="InterPro" id="IPR015943">
    <property type="entry name" value="WD40/YVTN_repeat-like_dom_sf"/>
</dbReference>
<feature type="region of interest" description="Disordered" evidence="1">
    <location>
        <begin position="157"/>
        <end position="176"/>
    </location>
</feature>
<dbReference type="Gene3D" id="2.130.10.10">
    <property type="entry name" value="YVTN repeat-like/Quinoprotein amine dehydrogenase"/>
    <property type="match status" value="1"/>
</dbReference>
<evidence type="ECO:0000256" key="1">
    <source>
        <dbReference type="SAM" id="MobiDB-lite"/>
    </source>
</evidence>
<evidence type="ECO:0000313" key="4">
    <source>
        <dbReference type="Proteomes" id="UP001205612"/>
    </source>
</evidence>
<keyword evidence="2" id="KW-1133">Transmembrane helix</keyword>
<keyword evidence="4" id="KW-1185">Reference proteome</keyword>
<accession>A0ABT2B6N5</accession>
<reference evidence="3 4" key="1">
    <citation type="submission" date="2022-08" db="EMBL/GenBank/DDBJ databases">
        <authorList>
            <person name="Somphong A."/>
            <person name="Phongsopitanun W."/>
        </authorList>
    </citation>
    <scope>NUCLEOTIDE SEQUENCE [LARGE SCALE GENOMIC DNA]</scope>
    <source>
        <strain evidence="3 4">LP11</strain>
    </source>
</reference>
<feature type="region of interest" description="Disordered" evidence="1">
    <location>
        <begin position="502"/>
        <end position="526"/>
    </location>
</feature>